<dbReference type="Pfam" id="PF01522">
    <property type="entry name" value="Polysacc_deac_1"/>
    <property type="match status" value="1"/>
</dbReference>
<keyword evidence="2" id="KW-0732">Signal</keyword>
<dbReference type="PROSITE" id="PS51677">
    <property type="entry name" value="NODB"/>
    <property type="match status" value="1"/>
</dbReference>
<dbReference type="InterPro" id="IPR002509">
    <property type="entry name" value="NODB_dom"/>
</dbReference>
<comment type="subcellular location">
    <subcellularLocation>
        <location evidence="1">Secreted</location>
    </subcellularLocation>
</comment>
<organism evidence="4 5">
    <name type="scientific">Cohnella suwonensis</name>
    <dbReference type="NCBI Taxonomy" id="696072"/>
    <lineage>
        <taxon>Bacteria</taxon>
        <taxon>Bacillati</taxon>
        <taxon>Bacillota</taxon>
        <taxon>Bacilli</taxon>
        <taxon>Bacillales</taxon>
        <taxon>Paenibacillaceae</taxon>
        <taxon>Cohnella</taxon>
    </lineage>
</organism>
<dbReference type="Gene3D" id="3.20.20.370">
    <property type="entry name" value="Glycoside hydrolase/deacetylase"/>
    <property type="match status" value="1"/>
</dbReference>
<proteinExistence type="predicted"/>
<evidence type="ECO:0000313" key="4">
    <source>
        <dbReference type="EMBL" id="MFC5468817.1"/>
    </source>
</evidence>
<dbReference type="Proteomes" id="UP001596105">
    <property type="component" value="Unassembled WGS sequence"/>
</dbReference>
<dbReference type="EMBL" id="JBHSMH010000021">
    <property type="protein sequence ID" value="MFC5468817.1"/>
    <property type="molecule type" value="Genomic_DNA"/>
</dbReference>
<gene>
    <name evidence="4" type="ORF">ACFPPD_08785</name>
</gene>
<dbReference type="CDD" id="cd10918">
    <property type="entry name" value="CE4_NodB_like_5s_6s"/>
    <property type="match status" value="1"/>
</dbReference>
<feature type="domain" description="NodB homology" evidence="3">
    <location>
        <begin position="74"/>
        <end position="260"/>
    </location>
</feature>
<name>A0ABW0LVF1_9BACL</name>
<dbReference type="SUPFAM" id="SSF88713">
    <property type="entry name" value="Glycoside hydrolase/deacetylase"/>
    <property type="match status" value="1"/>
</dbReference>
<protein>
    <submittedName>
        <fullName evidence="4">Polysaccharide deacetylase family protein</fullName>
    </submittedName>
</protein>
<dbReference type="PANTHER" id="PTHR34216">
    <property type="match status" value="1"/>
</dbReference>
<evidence type="ECO:0000313" key="5">
    <source>
        <dbReference type="Proteomes" id="UP001596105"/>
    </source>
</evidence>
<evidence type="ECO:0000259" key="3">
    <source>
        <dbReference type="PROSITE" id="PS51677"/>
    </source>
</evidence>
<evidence type="ECO:0000256" key="1">
    <source>
        <dbReference type="ARBA" id="ARBA00004613"/>
    </source>
</evidence>
<evidence type="ECO:0000256" key="2">
    <source>
        <dbReference type="ARBA" id="ARBA00022729"/>
    </source>
</evidence>
<accession>A0ABW0LVF1</accession>
<keyword evidence="5" id="KW-1185">Reference proteome</keyword>
<comment type="caution">
    <text evidence="4">The sequence shown here is derived from an EMBL/GenBank/DDBJ whole genome shotgun (WGS) entry which is preliminary data.</text>
</comment>
<dbReference type="InterPro" id="IPR011330">
    <property type="entry name" value="Glyco_hydro/deAcase_b/a-brl"/>
</dbReference>
<reference evidence="5" key="1">
    <citation type="journal article" date="2019" name="Int. J. Syst. Evol. Microbiol.">
        <title>The Global Catalogue of Microorganisms (GCM) 10K type strain sequencing project: providing services to taxonomists for standard genome sequencing and annotation.</title>
        <authorList>
            <consortium name="The Broad Institute Genomics Platform"/>
            <consortium name="The Broad Institute Genome Sequencing Center for Infectious Disease"/>
            <person name="Wu L."/>
            <person name="Ma J."/>
        </authorList>
    </citation>
    <scope>NUCLEOTIDE SEQUENCE [LARGE SCALE GENOMIC DNA]</scope>
    <source>
        <strain evidence="5">CCUG 57113</strain>
    </source>
</reference>
<dbReference type="InterPro" id="IPR051398">
    <property type="entry name" value="Polysacch_Deacetylase"/>
</dbReference>
<sequence length="260" mass="30254">MSQSRRATKTYYEKGAIVLTYHDINPNDQSISPYSLTPHLFSEHLDALEEWGFQIINMARFAAFMKEGQDIPPNALVITFDDGEKSFFTYAYPELKKRSLSATNFIVGQRIDADRGITWDQMREMKQHGFDFFSHTYNLHRNTNYGEDKRMLTNPLFLEKEGRLETEIEYERRIIEDLLLADKRINEELGEHTRILSFPFGSYNDNVIKICQKLGIELFFTVSRGMNYPNQVLAKRINAGDGALSAKGLIKEILRYTRRT</sequence>
<dbReference type="RefSeq" id="WP_209750310.1">
    <property type="nucleotide sequence ID" value="NZ_JBHSMH010000021.1"/>
</dbReference>
<dbReference type="PANTHER" id="PTHR34216:SF3">
    <property type="entry name" value="POLY-BETA-1,6-N-ACETYL-D-GLUCOSAMINE N-DEACETYLASE"/>
    <property type="match status" value="1"/>
</dbReference>